<gene>
    <name evidence="2" type="ORF">GSBLH_T00001744001</name>
</gene>
<protein>
    <recommendedName>
        <fullName evidence="4">Thioredoxin-like fold domain-containing protein</fullName>
    </recommendedName>
</protein>
<name>D8M0L2_BLAHO</name>
<keyword evidence="3" id="KW-1185">Reference proteome</keyword>
<organism evidence="2">
    <name type="scientific">Blastocystis hominis</name>
    <dbReference type="NCBI Taxonomy" id="12968"/>
    <lineage>
        <taxon>Eukaryota</taxon>
        <taxon>Sar</taxon>
        <taxon>Stramenopiles</taxon>
        <taxon>Bigyra</taxon>
        <taxon>Opalozoa</taxon>
        <taxon>Opalinata</taxon>
        <taxon>Blastocystidae</taxon>
        <taxon>Blastocystis</taxon>
    </lineage>
</organism>
<dbReference type="GeneID" id="24918974"/>
<feature type="compositionally biased region" description="Acidic residues" evidence="1">
    <location>
        <begin position="26"/>
        <end position="49"/>
    </location>
</feature>
<dbReference type="InParanoid" id="D8M0L2"/>
<accession>D8M0L2</accession>
<dbReference type="AlphaFoldDB" id="D8M0L2"/>
<proteinExistence type="predicted"/>
<dbReference type="Proteomes" id="UP000008312">
    <property type="component" value="Unassembled WGS sequence"/>
</dbReference>
<dbReference type="EMBL" id="FN668643">
    <property type="protein sequence ID" value="CBK21601.2"/>
    <property type="molecule type" value="Genomic_DNA"/>
</dbReference>
<feature type="region of interest" description="Disordered" evidence="1">
    <location>
        <begin position="24"/>
        <end position="49"/>
    </location>
</feature>
<evidence type="ECO:0000313" key="3">
    <source>
        <dbReference type="Proteomes" id="UP000008312"/>
    </source>
</evidence>
<dbReference type="Gene3D" id="3.40.30.10">
    <property type="entry name" value="Glutaredoxin"/>
    <property type="match status" value="1"/>
</dbReference>
<evidence type="ECO:0000256" key="1">
    <source>
        <dbReference type="SAM" id="MobiDB-lite"/>
    </source>
</evidence>
<dbReference type="RefSeq" id="XP_012895649.1">
    <property type="nucleotide sequence ID" value="XM_013040195.1"/>
</dbReference>
<reference evidence="2" key="1">
    <citation type="submission" date="2010-02" db="EMBL/GenBank/DDBJ databases">
        <title>Sequencing and annotation of the Blastocystis hominis genome.</title>
        <authorList>
            <person name="Wincker P."/>
        </authorList>
    </citation>
    <scope>NUCLEOTIDE SEQUENCE</scope>
    <source>
        <strain evidence="2">Singapore isolate B</strain>
    </source>
</reference>
<sequence length="333" mass="37843">MTLRAKQAVYERSQSRVLFDLAAAAAEEEEEEEEDPLLEAEADQDGDGEEMEVEVEVEVEMEGQLVEKEASQMLKEMMPLTFLVNGKPFHESELLAAALCNAVLPSQPLVCQKRRAIEPLRWHPTAVNLTVYVNTNCNNNVDALSPLMNWIASDPEIIDKVTVGFNPLIDVLIDRNDRAEFEFRTPNTYKHIAVSMALACAFHINGRPDLFWPFAQCVMSKGSDGYGKMTQCADQAGYAVEDIGNCLQDEDFITTLWQEKMEDLEMKRWYSVSPYILLNGERVSRIEEVPEKICAILHEESGFCKKLPSLPTATSLCHIRVVWDVCYQERRRE</sequence>
<evidence type="ECO:0000313" key="2">
    <source>
        <dbReference type="EMBL" id="CBK21601.2"/>
    </source>
</evidence>
<evidence type="ECO:0008006" key="4">
    <source>
        <dbReference type="Google" id="ProtNLM"/>
    </source>
</evidence>